<reference evidence="3" key="1">
    <citation type="journal article" date="2019" name="Int. J. Syst. Evol. Microbiol.">
        <title>The Global Catalogue of Microorganisms (GCM) 10K type strain sequencing project: providing services to taxonomists for standard genome sequencing and annotation.</title>
        <authorList>
            <consortium name="The Broad Institute Genomics Platform"/>
            <consortium name="The Broad Institute Genome Sequencing Center for Infectious Disease"/>
            <person name="Wu L."/>
            <person name="Ma J."/>
        </authorList>
    </citation>
    <scope>NUCLEOTIDE SEQUENCE [LARGE SCALE GENOMIC DNA]</scope>
    <source>
        <strain evidence="3">JCM 7356</strain>
    </source>
</reference>
<protein>
    <submittedName>
        <fullName evidence="2">Uncharacterized protein</fullName>
    </submittedName>
</protein>
<keyword evidence="1" id="KW-0812">Transmembrane</keyword>
<name>A0ABP5QK17_9ACTN</name>
<dbReference type="RefSeq" id="WP_344635825.1">
    <property type="nucleotide sequence ID" value="NZ_BAAATR010000006.1"/>
</dbReference>
<keyword evidence="1" id="KW-1133">Transmembrane helix</keyword>
<dbReference type="EMBL" id="BAAATR010000006">
    <property type="protein sequence ID" value="GAA2238299.1"/>
    <property type="molecule type" value="Genomic_DNA"/>
</dbReference>
<sequence length="128" mass="14684">MRWRDSEGNKWWVRQDRLAWRGLVRPNVVWKLVPDSSDDTITGLVVILVTPVFLVLGIIWLAELALRLAATPVVAVLRATEVVPYRVDLLRNSDVMRSYEPRGRVQLRELWTSLSQWSAQPGVRPGNL</sequence>
<dbReference type="Proteomes" id="UP001500305">
    <property type="component" value="Unassembled WGS sequence"/>
</dbReference>
<proteinExistence type="predicted"/>
<evidence type="ECO:0000313" key="2">
    <source>
        <dbReference type="EMBL" id="GAA2238299.1"/>
    </source>
</evidence>
<accession>A0ABP5QK17</accession>
<keyword evidence="3" id="KW-1185">Reference proteome</keyword>
<comment type="caution">
    <text evidence="2">The sequence shown here is derived from an EMBL/GenBank/DDBJ whole genome shotgun (WGS) entry which is preliminary data.</text>
</comment>
<organism evidence="2 3">
    <name type="scientific">Kitasatospora cystarginea</name>
    <dbReference type="NCBI Taxonomy" id="58350"/>
    <lineage>
        <taxon>Bacteria</taxon>
        <taxon>Bacillati</taxon>
        <taxon>Actinomycetota</taxon>
        <taxon>Actinomycetes</taxon>
        <taxon>Kitasatosporales</taxon>
        <taxon>Streptomycetaceae</taxon>
        <taxon>Kitasatospora</taxon>
    </lineage>
</organism>
<evidence type="ECO:0000256" key="1">
    <source>
        <dbReference type="SAM" id="Phobius"/>
    </source>
</evidence>
<evidence type="ECO:0000313" key="3">
    <source>
        <dbReference type="Proteomes" id="UP001500305"/>
    </source>
</evidence>
<feature type="transmembrane region" description="Helical" evidence="1">
    <location>
        <begin position="41"/>
        <end position="62"/>
    </location>
</feature>
<gene>
    <name evidence="2" type="ORF">GCM10010430_19150</name>
</gene>
<keyword evidence="1" id="KW-0472">Membrane</keyword>